<dbReference type="GO" id="GO:0003735">
    <property type="term" value="F:structural constituent of ribosome"/>
    <property type="evidence" value="ECO:0007669"/>
    <property type="project" value="InterPro"/>
</dbReference>
<dbReference type="NCBIfam" id="NF006342">
    <property type="entry name" value="PRK08569.1"/>
    <property type="match status" value="1"/>
</dbReference>
<dbReference type="Pfam" id="PF17144">
    <property type="entry name" value="Ribosomal_L5e"/>
    <property type="match status" value="1"/>
</dbReference>
<evidence type="ECO:0000313" key="7">
    <source>
        <dbReference type="EMBL" id="SPC33434.1"/>
    </source>
</evidence>
<protein>
    <recommendedName>
        <fullName evidence="6">Large ribosomal subunit protein uL18</fullName>
    </recommendedName>
</protein>
<dbReference type="GeneID" id="41594338"/>
<name>A0A2K5AP65_9ARCH</name>
<accession>A0A2K5AP65</accession>
<proteinExistence type="inferred from homology"/>
<dbReference type="CDD" id="cd00432">
    <property type="entry name" value="Ribosomal_L18_L5e"/>
    <property type="match status" value="1"/>
</dbReference>
<evidence type="ECO:0000256" key="6">
    <source>
        <dbReference type="HAMAP-Rule" id="MF_01337"/>
    </source>
</evidence>
<keyword evidence="2 6" id="KW-0699">rRNA-binding</keyword>
<dbReference type="InterPro" id="IPR057267">
    <property type="entry name" value="Rbsml_uL18_arch"/>
</dbReference>
<dbReference type="SUPFAM" id="SSF53137">
    <property type="entry name" value="Translational machinery components"/>
    <property type="match status" value="1"/>
</dbReference>
<dbReference type="Gene3D" id="3.30.420.100">
    <property type="match status" value="1"/>
</dbReference>
<dbReference type="AlphaFoldDB" id="A0A2K5AP65"/>
<evidence type="ECO:0000313" key="8">
    <source>
        <dbReference type="Proteomes" id="UP000236248"/>
    </source>
</evidence>
<comment type="similarity">
    <text evidence="1 6">Belongs to the universal ribosomal protein uL18 family.</text>
</comment>
<comment type="subunit">
    <text evidence="6">Part of the 50S ribosomal subunit. Contacts the 5S and 23S rRNAs.</text>
</comment>
<dbReference type="InterPro" id="IPR005485">
    <property type="entry name" value="Rbsml_uL18_euk_arch"/>
</dbReference>
<evidence type="ECO:0000256" key="1">
    <source>
        <dbReference type="ARBA" id="ARBA00007116"/>
    </source>
</evidence>
<dbReference type="KEGG" id="ncv:NCAV_0236"/>
<evidence type="ECO:0000256" key="3">
    <source>
        <dbReference type="ARBA" id="ARBA00022884"/>
    </source>
</evidence>
<organism evidence="7 8">
    <name type="scientific">Candidatus Nitrosocaldus cavascurensis</name>
    <dbReference type="NCBI Taxonomy" id="2058097"/>
    <lineage>
        <taxon>Archaea</taxon>
        <taxon>Nitrososphaerota</taxon>
        <taxon>Nitrososphaeria</taxon>
        <taxon>Candidatus Nitrosocaldales</taxon>
        <taxon>Candidatus Nitrosocaldaceae</taxon>
        <taxon>Candidatus Nitrosocaldus</taxon>
    </lineage>
</organism>
<dbReference type="HAMAP" id="MF_01337_A">
    <property type="entry name" value="Ribosomal_uL18_A"/>
    <property type="match status" value="1"/>
</dbReference>
<dbReference type="GO" id="GO:0006412">
    <property type="term" value="P:translation"/>
    <property type="evidence" value="ECO:0007669"/>
    <property type="project" value="UniProtKB-UniRule"/>
</dbReference>
<evidence type="ECO:0000256" key="2">
    <source>
        <dbReference type="ARBA" id="ARBA00022730"/>
    </source>
</evidence>
<gene>
    <name evidence="7" type="primary">rpl18p</name>
    <name evidence="6" type="synonym">rpl18</name>
    <name evidence="7" type="ORF">NCAV_0236</name>
</gene>
<dbReference type="PANTHER" id="PTHR23410">
    <property type="entry name" value="RIBOSOMAL PROTEIN L5-RELATED"/>
    <property type="match status" value="1"/>
</dbReference>
<reference evidence="8" key="1">
    <citation type="submission" date="2018-01" db="EMBL/GenBank/DDBJ databases">
        <authorList>
            <person name="Kerou L M."/>
        </authorList>
    </citation>
    <scope>NUCLEOTIDE SEQUENCE [LARGE SCALE GENOMIC DNA]</scope>
    <source>
        <strain evidence="8">SCU2</strain>
    </source>
</reference>
<dbReference type="EMBL" id="LT981265">
    <property type="protein sequence ID" value="SPC33434.1"/>
    <property type="molecule type" value="Genomic_DNA"/>
</dbReference>
<dbReference type="GO" id="GO:0022625">
    <property type="term" value="C:cytosolic large ribosomal subunit"/>
    <property type="evidence" value="ECO:0007669"/>
    <property type="project" value="TreeGrafter"/>
</dbReference>
<dbReference type="PANTHER" id="PTHR23410:SF12">
    <property type="entry name" value="LARGE RIBOSOMAL SUBUNIT PROTEIN UL18"/>
    <property type="match status" value="1"/>
</dbReference>
<comment type="function">
    <text evidence="6">This is one of the proteins that bind and probably mediate the attachment of the 5S RNA into the large ribosomal subunit, where it forms part of the central protuberance.</text>
</comment>
<keyword evidence="8" id="KW-1185">Reference proteome</keyword>
<sequence length="191" mass="21188">MGYIQTLKRIREGRTDYRKRKAILLGKHVFATVRISNENILVQISKASINGDVVLASAHSRELLKYGWKGSRRCIPACYLTGLLAGKKAKAAGIDSCIIYTGLRGFSSRIGACTKGIIDAGLDVPVGEDALPDEERISGKHIADYALMLKEEDEELYSKVFSAILARGLRPEDYVKHFNEVKDNIMREDGD</sequence>
<dbReference type="Proteomes" id="UP000236248">
    <property type="component" value="Chromosome NCAV"/>
</dbReference>
<dbReference type="InterPro" id="IPR057268">
    <property type="entry name" value="Ribosomal_L18"/>
</dbReference>
<keyword evidence="5 6" id="KW-0687">Ribonucleoprotein</keyword>
<keyword evidence="4 6" id="KW-0689">Ribosomal protein</keyword>
<dbReference type="RefSeq" id="WP_103287741.1">
    <property type="nucleotide sequence ID" value="NZ_LT981265.1"/>
</dbReference>
<dbReference type="GO" id="GO:0000027">
    <property type="term" value="P:ribosomal large subunit assembly"/>
    <property type="evidence" value="ECO:0007669"/>
    <property type="project" value="TreeGrafter"/>
</dbReference>
<evidence type="ECO:0000256" key="4">
    <source>
        <dbReference type="ARBA" id="ARBA00022980"/>
    </source>
</evidence>
<keyword evidence="3 6" id="KW-0694">RNA-binding</keyword>
<dbReference type="GO" id="GO:0008097">
    <property type="term" value="F:5S rRNA binding"/>
    <property type="evidence" value="ECO:0007669"/>
    <property type="project" value="InterPro"/>
</dbReference>
<evidence type="ECO:0000256" key="5">
    <source>
        <dbReference type="ARBA" id="ARBA00023274"/>
    </source>
</evidence>